<sequence>MKVKIFNAAVDKEEEINKFLNTIPKEKIKFISQSYSYSSNGGTILSIFYEE</sequence>
<evidence type="ECO:0000313" key="1">
    <source>
        <dbReference type="EMBL" id="QJA60719.1"/>
    </source>
</evidence>
<gene>
    <name evidence="1" type="ORF">MM415B01067_0020</name>
</gene>
<dbReference type="AlphaFoldDB" id="A0A6M3ISR4"/>
<proteinExistence type="predicted"/>
<reference evidence="1" key="1">
    <citation type="submission" date="2020-03" db="EMBL/GenBank/DDBJ databases">
        <title>The deep terrestrial virosphere.</title>
        <authorList>
            <person name="Holmfeldt K."/>
            <person name="Nilsson E."/>
            <person name="Simone D."/>
            <person name="Lopez-Fernandez M."/>
            <person name="Wu X."/>
            <person name="de Brujin I."/>
            <person name="Lundin D."/>
            <person name="Andersson A."/>
            <person name="Bertilsson S."/>
            <person name="Dopson M."/>
        </authorList>
    </citation>
    <scope>NUCLEOTIDE SEQUENCE</scope>
    <source>
        <strain evidence="1">MM415B01067</strain>
    </source>
</reference>
<protein>
    <submittedName>
        <fullName evidence="1">Uncharacterized protein</fullName>
    </submittedName>
</protein>
<accession>A0A6M3ISR4</accession>
<name>A0A6M3ISR4_9ZZZZ</name>
<dbReference type="EMBL" id="MT141418">
    <property type="protein sequence ID" value="QJA60719.1"/>
    <property type="molecule type" value="Genomic_DNA"/>
</dbReference>
<organism evidence="1">
    <name type="scientific">viral metagenome</name>
    <dbReference type="NCBI Taxonomy" id="1070528"/>
    <lineage>
        <taxon>unclassified sequences</taxon>
        <taxon>metagenomes</taxon>
        <taxon>organismal metagenomes</taxon>
    </lineage>
</organism>